<proteinExistence type="predicted"/>
<reference evidence="1" key="1">
    <citation type="journal article" date="2014" name="Int. J. Syst. Evol. Microbiol.">
        <title>Complete genome sequence of Corynebacterium casei LMG S-19264T (=DSM 44701T), isolated from a smear-ripened cheese.</title>
        <authorList>
            <consortium name="US DOE Joint Genome Institute (JGI-PGF)"/>
            <person name="Walter F."/>
            <person name="Albersmeier A."/>
            <person name="Kalinowski J."/>
            <person name="Ruckert C."/>
        </authorList>
    </citation>
    <scope>NUCLEOTIDE SEQUENCE</scope>
    <source>
        <strain evidence="1">CGMCC 1.15794</strain>
    </source>
</reference>
<sequence>MDESGSTVGLLDLGDDPVTAVIDDIGDDHPRAASSFAVASPIPEPAPVTTATLLVIVIDRSQLVSLRQQ</sequence>
<reference evidence="1" key="2">
    <citation type="submission" date="2020-09" db="EMBL/GenBank/DDBJ databases">
        <authorList>
            <person name="Sun Q."/>
            <person name="Zhou Y."/>
        </authorList>
    </citation>
    <scope>NUCLEOTIDE SEQUENCE</scope>
    <source>
        <strain evidence="1">CGMCC 1.15794</strain>
    </source>
</reference>
<name>A0A917IGC2_9MICO</name>
<evidence type="ECO:0000313" key="1">
    <source>
        <dbReference type="EMBL" id="GGH47183.1"/>
    </source>
</evidence>
<protein>
    <submittedName>
        <fullName evidence="1">Uncharacterized protein</fullName>
    </submittedName>
</protein>
<dbReference type="Proteomes" id="UP000657592">
    <property type="component" value="Unassembled WGS sequence"/>
</dbReference>
<accession>A0A917IGC2</accession>
<gene>
    <name evidence="1" type="ORF">GCM10010921_23740</name>
</gene>
<dbReference type="AlphaFoldDB" id="A0A917IGC2"/>
<keyword evidence="2" id="KW-1185">Reference proteome</keyword>
<dbReference type="EMBL" id="BMJY01000011">
    <property type="protein sequence ID" value="GGH47183.1"/>
    <property type="molecule type" value="Genomic_DNA"/>
</dbReference>
<evidence type="ECO:0000313" key="2">
    <source>
        <dbReference type="Proteomes" id="UP000657592"/>
    </source>
</evidence>
<comment type="caution">
    <text evidence="1">The sequence shown here is derived from an EMBL/GenBank/DDBJ whole genome shotgun (WGS) entry which is preliminary data.</text>
</comment>
<organism evidence="1 2">
    <name type="scientific">Microbacterium album</name>
    <dbReference type="NCBI Taxonomy" id="2053191"/>
    <lineage>
        <taxon>Bacteria</taxon>
        <taxon>Bacillati</taxon>
        <taxon>Actinomycetota</taxon>
        <taxon>Actinomycetes</taxon>
        <taxon>Micrococcales</taxon>
        <taxon>Microbacteriaceae</taxon>
        <taxon>Microbacterium</taxon>
    </lineage>
</organism>